<organism evidence="2 3">
    <name type="scientific">Horticoccus luteus</name>
    <dbReference type="NCBI Taxonomy" id="2862869"/>
    <lineage>
        <taxon>Bacteria</taxon>
        <taxon>Pseudomonadati</taxon>
        <taxon>Verrucomicrobiota</taxon>
        <taxon>Opitutia</taxon>
        <taxon>Opitutales</taxon>
        <taxon>Opitutaceae</taxon>
        <taxon>Horticoccus</taxon>
    </lineage>
</organism>
<gene>
    <name evidence="2" type="ORF">K0B96_17070</name>
</gene>
<accession>A0A8F9TWT1</accession>
<protein>
    <submittedName>
        <fullName evidence="2">Aldo/keto reductase</fullName>
    </submittedName>
</protein>
<proteinExistence type="predicted"/>
<dbReference type="EMBL" id="CP080507">
    <property type="protein sequence ID" value="QYM78992.1"/>
    <property type="molecule type" value="Genomic_DNA"/>
</dbReference>
<dbReference type="KEGG" id="ole:K0B96_17070"/>
<dbReference type="CDD" id="cd19163">
    <property type="entry name" value="AKR_galDH"/>
    <property type="match status" value="1"/>
</dbReference>
<evidence type="ECO:0000313" key="3">
    <source>
        <dbReference type="Proteomes" id="UP000825051"/>
    </source>
</evidence>
<dbReference type="InterPro" id="IPR023210">
    <property type="entry name" value="NADP_OxRdtase_dom"/>
</dbReference>
<dbReference type="GO" id="GO:0005829">
    <property type="term" value="C:cytosol"/>
    <property type="evidence" value="ECO:0007669"/>
    <property type="project" value="TreeGrafter"/>
</dbReference>
<dbReference type="PANTHER" id="PTHR42686">
    <property type="entry name" value="GH17980P-RELATED"/>
    <property type="match status" value="1"/>
</dbReference>
<sequence>MRTRPLGRTGLAVSTIGFGGSPIGSVFRPVSQTEAEAAVRTALDAGINYFDTSPYYGATAAETALGRALRGVPRECYVLATKAGRYGGPATFDFSAARVTAGVDESLARLGCGHIDLLQVHDLEFGARDQIVEETLPALQRLREAGKIRGIGITGLPLTALRAVWERARDHIDAVLSYCHLTLSDDTFLPWARELRAAGVGVINAAPLAMGLLTNAGPPAWHPAPEPVRTAAASAAEWCRARGVDMADLALSDALARDDVDCTVIGFASAAEVTRAVAALTREPDPALSRAVKAMFDPVRNVTWPSGRAENN</sequence>
<dbReference type="SUPFAM" id="SSF51430">
    <property type="entry name" value="NAD(P)-linked oxidoreductase"/>
    <property type="match status" value="1"/>
</dbReference>
<dbReference type="PANTHER" id="PTHR42686:SF1">
    <property type="entry name" value="GH17980P-RELATED"/>
    <property type="match status" value="1"/>
</dbReference>
<name>A0A8F9TWT1_9BACT</name>
<evidence type="ECO:0000313" key="2">
    <source>
        <dbReference type="EMBL" id="QYM78992.1"/>
    </source>
</evidence>
<feature type="domain" description="NADP-dependent oxidoreductase" evidence="1">
    <location>
        <begin position="16"/>
        <end position="281"/>
    </location>
</feature>
<keyword evidence="3" id="KW-1185">Reference proteome</keyword>
<dbReference type="InterPro" id="IPR036812">
    <property type="entry name" value="NAD(P)_OxRdtase_dom_sf"/>
</dbReference>
<dbReference type="GO" id="GO:0010349">
    <property type="term" value="F:L-galactose dehydrogenase activity"/>
    <property type="evidence" value="ECO:0007669"/>
    <property type="project" value="InterPro"/>
</dbReference>
<dbReference type="Gene3D" id="3.20.20.100">
    <property type="entry name" value="NADP-dependent oxidoreductase domain"/>
    <property type="match status" value="1"/>
</dbReference>
<dbReference type="AlphaFoldDB" id="A0A8F9TWT1"/>
<dbReference type="Proteomes" id="UP000825051">
    <property type="component" value="Chromosome"/>
</dbReference>
<dbReference type="RefSeq" id="WP_220162259.1">
    <property type="nucleotide sequence ID" value="NZ_CP080507.1"/>
</dbReference>
<evidence type="ECO:0000259" key="1">
    <source>
        <dbReference type="Pfam" id="PF00248"/>
    </source>
</evidence>
<dbReference type="InterPro" id="IPR020471">
    <property type="entry name" value="AKR"/>
</dbReference>
<dbReference type="InterPro" id="IPR044479">
    <property type="entry name" value="LGALDH-like"/>
</dbReference>
<dbReference type="Pfam" id="PF00248">
    <property type="entry name" value="Aldo_ket_red"/>
    <property type="match status" value="1"/>
</dbReference>
<reference evidence="2" key="1">
    <citation type="submission" date="2021-08" db="EMBL/GenBank/DDBJ databases">
        <title>Genome of a novel bacterium of the phylum Verrucomicrobia, Oleiharenicola sp. KSB-15.</title>
        <authorList>
            <person name="Chung J.-H."/>
            <person name="Ahn J.-H."/>
            <person name="Yoon Y."/>
            <person name="Kim D.-Y."/>
            <person name="An S.-H."/>
            <person name="Park I."/>
            <person name="Yeon J."/>
        </authorList>
    </citation>
    <scope>NUCLEOTIDE SEQUENCE</scope>
    <source>
        <strain evidence="2">KSB-15</strain>
    </source>
</reference>